<accession>F7J6F9</accession>
<keyword evidence="2" id="KW-0645">Protease</keyword>
<evidence type="ECO:0000256" key="2">
    <source>
        <dbReference type="ARBA" id="ARBA00022670"/>
    </source>
</evidence>
<evidence type="ECO:0000256" key="1">
    <source>
        <dbReference type="ARBA" id="ARBA00022484"/>
    </source>
</evidence>
<evidence type="ECO:0000256" key="8">
    <source>
        <dbReference type="ARBA" id="ARBA00022840"/>
    </source>
</evidence>
<dbReference type="GO" id="GO:0003723">
    <property type="term" value="F:RNA binding"/>
    <property type="evidence" value="ECO:0007669"/>
    <property type="project" value="InterPro"/>
</dbReference>
<proteinExistence type="predicted"/>
<evidence type="ECO:0000256" key="7">
    <source>
        <dbReference type="ARBA" id="ARBA00022807"/>
    </source>
</evidence>
<dbReference type="SUPFAM" id="SSF50494">
    <property type="entry name" value="Trypsin-like serine proteases"/>
    <property type="match status" value="1"/>
</dbReference>
<dbReference type="KEGG" id="vg:65099282"/>
<dbReference type="Pfam" id="PF00910">
    <property type="entry name" value="RNA_helicase"/>
    <property type="match status" value="1"/>
</dbReference>
<dbReference type="InterPro" id="IPR001205">
    <property type="entry name" value="RNA-dir_pol_C"/>
</dbReference>
<feature type="region of interest" description="Disordered" evidence="10">
    <location>
        <begin position="78"/>
        <end position="115"/>
    </location>
</feature>
<dbReference type="Gene3D" id="1.20.960.20">
    <property type="match status" value="1"/>
</dbReference>
<dbReference type="GeneID" id="65099282"/>
<evidence type="ECO:0000259" key="12">
    <source>
        <dbReference type="PROSITE" id="PS51218"/>
    </source>
</evidence>
<keyword evidence="9" id="KW-0693">Viral RNA replication</keyword>
<dbReference type="Gene3D" id="3.30.70.270">
    <property type="match status" value="1"/>
</dbReference>
<reference evidence="13 14" key="1">
    <citation type="submission" date="2011-06" db="EMBL/GenBank/DDBJ databases">
        <title>Isolation and Characterization of a Single-Stranded RNA Virus Infecting the marine planktonic diatom Chaetoceros sp. strain SS08-C03.</title>
        <authorList>
            <person name="Tomaru Y."/>
            <person name="Toyoda K."/>
            <person name="Kimura K."/>
            <person name="Takao Y."/>
            <person name="Nakayama N."/>
            <person name="Nagasaki K."/>
        </authorList>
    </citation>
    <scope>NUCLEOTIDE SEQUENCE [LARGE SCALE GENOMIC DNA]</scope>
    <source>
        <strain evidence="13">Csp02RNAV01</strain>
    </source>
</reference>
<dbReference type="InterPro" id="IPR009003">
    <property type="entry name" value="Peptidase_S1_PA"/>
</dbReference>
<evidence type="ECO:0000259" key="11">
    <source>
        <dbReference type="PROSITE" id="PS50507"/>
    </source>
</evidence>
<keyword evidence="4" id="KW-0548">Nucleotidyltransferase</keyword>
<dbReference type="Proteomes" id="UP000297140">
    <property type="component" value="Segment"/>
</dbReference>
<dbReference type="GO" id="GO:0006351">
    <property type="term" value="P:DNA-templated transcription"/>
    <property type="evidence" value="ECO:0007669"/>
    <property type="project" value="InterPro"/>
</dbReference>
<keyword evidence="3" id="KW-0808">Transferase</keyword>
<evidence type="ECO:0000256" key="3">
    <source>
        <dbReference type="ARBA" id="ARBA00022679"/>
    </source>
</evidence>
<feature type="domain" description="RdRp catalytic" evidence="11">
    <location>
        <begin position="1414"/>
        <end position="1545"/>
    </location>
</feature>
<dbReference type="GO" id="GO:0008234">
    <property type="term" value="F:cysteine-type peptidase activity"/>
    <property type="evidence" value="ECO:0007669"/>
    <property type="project" value="UniProtKB-KW"/>
</dbReference>
<keyword evidence="6" id="KW-0378">Hydrolase</keyword>
<dbReference type="GO" id="GO:0039694">
    <property type="term" value="P:viral RNA genome replication"/>
    <property type="evidence" value="ECO:0007669"/>
    <property type="project" value="InterPro"/>
</dbReference>
<evidence type="ECO:0000256" key="9">
    <source>
        <dbReference type="ARBA" id="ARBA00022953"/>
    </source>
</evidence>
<name>F7J6F9_9VIRU</name>
<dbReference type="CDD" id="cd23195">
    <property type="entry name" value="Marnaviridae_RdRp"/>
    <property type="match status" value="1"/>
</dbReference>
<protein>
    <submittedName>
        <fullName evidence="13">Putative replication related protein</fullName>
    </submittedName>
</protein>
<dbReference type="GO" id="GO:0003968">
    <property type="term" value="F:RNA-directed RNA polymerase activity"/>
    <property type="evidence" value="ECO:0007669"/>
    <property type="project" value="UniProtKB-KW"/>
</dbReference>
<evidence type="ECO:0000256" key="4">
    <source>
        <dbReference type="ARBA" id="ARBA00022695"/>
    </source>
</evidence>
<dbReference type="InterPro" id="IPR014759">
    <property type="entry name" value="Helicase_SF3_ssRNA_vir"/>
</dbReference>
<keyword evidence="7" id="KW-0788">Thiol protease</keyword>
<dbReference type="RefSeq" id="YP_010084314.1">
    <property type="nucleotide sequence ID" value="NC_055125.1"/>
</dbReference>
<evidence type="ECO:0000313" key="13">
    <source>
        <dbReference type="EMBL" id="BAK40203.1"/>
    </source>
</evidence>
<organism evidence="13 14">
    <name type="scientific">Chaetoceros species RNA virus 02</name>
    <dbReference type="NCBI Taxonomy" id="1045800"/>
    <lineage>
        <taxon>Viruses</taxon>
        <taxon>Riboviria</taxon>
        <taxon>Orthornavirae</taxon>
        <taxon>Pisuviricota</taxon>
        <taxon>Pisoniviricetes</taxon>
        <taxon>Picornavirales</taxon>
        <taxon>Marnaviridae</taxon>
        <taxon>Sogarnavirus</taxon>
        <taxon>Sogarnavirus tomaruii</taxon>
        <taxon>Chaetarnavirus 2</taxon>
    </lineage>
</organism>
<dbReference type="GO" id="GO:0005524">
    <property type="term" value="F:ATP binding"/>
    <property type="evidence" value="ECO:0007669"/>
    <property type="project" value="UniProtKB-KW"/>
</dbReference>
<evidence type="ECO:0000256" key="5">
    <source>
        <dbReference type="ARBA" id="ARBA00022741"/>
    </source>
</evidence>
<keyword evidence="14" id="KW-1185">Reference proteome</keyword>
<dbReference type="InterPro" id="IPR043502">
    <property type="entry name" value="DNA/RNA_pol_sf"/>
</dbReference>
<keyword evidence="1" id="KW-0696">RNA-directed RNA polymerase</keyword>
<dbReference type="GO" id="GO:0003724">
    <property type="term" value="F:RNA helicase activity"/>
    <property type="evidence" value="ECO:0007669"/>
    <property type="project" value="InterPro"/>
</dbReference>
<evidence type="ECO:0000256" key="10">
    <source>
        <dbReference type="SAM" id="MobiDB-lite"/>
    </source>
</evidence>
<dbReference type="PROSITE" id="PS50507">
    <property type="entry name" value="RDRP_SSRNA_POS"/>
    <property type="match status" value="1"/>
</dbReference>
<sequence length="1708" mass="192007">MKMSSQGTSVACNNSIVNNNREVYVSSTEKFYSSITSVDGVPKHFFWVKDSLALGNSPYIPQSEIFNPKQARRKKFAKNKRARRQEKLKNMRKNGNQNNVPKSAPKKSPPPQPNIDFVHQSLVEKLYPASIIDLAKDKLLSMKAEAHTSRLMEVLEVVGALAITLPALETPAQVAAQIVLSLRALTTGSLCEQILAQEDTIKWCKDLFGYNIFEQQAAIFGEKMPTGVEWLSKIPDLRENWDAVRNAPMFGKISALISVAASVGLCSVTNLKWSVQGVDLFRVGTLSKHSTAIDLVGAVLDTVVYFIEGGYECFKQKSFSPLFFTNDDSKTLDELYFPLLELHEHAMVFNLHEKKVTIKGELRTINDIEYSQLLDEALELSERLFKSAKGTWQQGYLEKRIDVLRKNRAAYQAKRIDGSMRFAPFTVYVWGDSGRGKTTIAQVVMADCLAASGVDPDTKNTAIIKESDKFDSSLKGHTTGIFFDDLGNTKSDFLDKAPTERIIDINNNMITYANKADLHEKGKIEIRPRVFVITSNAPLAKHANVGSICPYSIVRRADVHLEVEVKKEFALQDGRLDSAKALETFPGDSLVNDIWDLQIYTPLEKKEGGDNSHLRHIDGVKENKPRTINQTLRFLTTKCKKHFENQRRLIKKGEGLVASRRYCKSCNLAHNLCECEAIAELNEFCREVSDIVGNVDEDDLEMPPLCNRDDESDCESDDEDEGEQQASLEESFDFIKDQFETMGARVSNFVGRFPTWLFTNRLVSGAYMLCNARKFLTFEKRARRGVGFSLLSTLTACTMFEQTNTLVCGGALLGSHALLYGGLLAKWRNDRMNELLARRDATIDVFRSIRESKTKAFISMCAIAGVIYKFTGIFRTAVALQQSALVPENIEEIEKRDAEVNPWATAVAAELHVTDKSATMTFEQVLNKVEANLCHGVFVENGFQQKCDVLALGGNTFMMPLHVFKNRKDMRALITRKNPSELNSTFKAIVSTNYMIPIPGKDLCLVNIASGGVFADIRHLFPDKITASGSGHFLYKNGDGSMKSDPIRITYTKDSKSGGAGYDYELPYNTFTGLCMGVVVANFARKCIGGVHLRGIPDSPKGKALTVTQKEIQDVWDQAHKKWKGAFPSTVNGDFPTTRYEKQVLVTQDIHEKSPVNYLPVGSNVEYLGQDGRRVTHTKSKVRKTPISDTVAEVTGVKNQHGAPKFHRTRMWQASLAHSANPSAGIEGSLVEAAYRDYVDGLIDVFKRDKFKLWVLSELAPMTDMETLCGKDGKRFIDAMPKGTSKGYPLSGPKREMIELLDPLDYPDFQCPAEAHPMIVEEMRKMEQILLSGKRCYSIFKACVKDEPTKLTKDKVRVFQAADWATQMMVRKYFLPLARILSLFPLDSECAVGVNAQGPEWDQLANHMKKHGVDRILAGDYSKYDLRMPAQLINVAFAALIEIAEKCGRYTEDDLTIMRGIATEIAYSCVAYNGDIIIHKGSNPSGQNLTVYINCIVNSLQLRCAYFHLWPSHLGKPKPFREVCAIMTYGDDVKGSVKKGYDWFNHISYAEFLRERDMVFTMPDKESEPTPYMNDLEADFLKRENKFNEDTGMIHGALAEESIFKSLHTVLESKVVSLEDQSAGNIDGALREWWQHGKEVYELRRKQMKEVAFKCGMTDSCKMLTESYEDRLKHFQIRYLGREPDEIDEVADEDAFVSTVGDEWDFSE</sequence>
<evidence type="ECO:0000313" key="14">
    <source>
        <dbReference type="Proteomes" id="UP000297140"/>
    </source>
</evidence>
<dbReference type="InterPro" id="IPR000605">
    <property type="entry name" value="Helicase_SF3_ssDNA/RNA_vir"/>
</dbReference>
<dbReference type="InterPro" id="IPR007094">
    <property type="entry name" value="RNA-dir_pol_PSvirus"/>
</dbReference>
<dbReference type="Pfam" id="PF00680">
    <property type="entry name" value="RdRP_1"/>
    <property type="match status" value="1"/>
</dbReference>
<dbReference type="GO" id="GO:0006508">
    <property type="term" value="P:proteolysis"/>
    <property type="evidence" value="ECO:0007669"/>
    <property type="project" value="UniProtKB-KW"/>
</dbReference>
<dbReference type="SUPFAM" id="SSF56672">
    <property type="entry name" value="DNA/RNA polymerases"/>
    <property type="match status" value="1"/>
</dbReference>
<dbReference type="InterPro" id="IPR043128">
    <property type="entry name" value="Rev_trsase/Diguanyl_cyclase"/>
</dbReference>
<feature type="compositionally biased region" description="Basic residues" evidence="10">
    <location>
        <begin position="78"/>
        <end position="92"/>
    </location>
</feature>
<feature type="domain" description="SF3 helicase" evidence="12">
    <location>
        <begin position="404"/>
        <end position="578"/>
    </location>
</feature>
<dbReference type="EMBL" id="AB639040">
    <property type="protein sequence ID" value="BAK40203.1"/>
    <property type="molecule type" value="Genomic_RNA"/>
</dbReference>
<dbReference type="PROSITE" id="PS51218">
    <property type="entry name" value="SF3_HELICASE_2"/>
    <property type="match status" value="1"/>
</dbReference>
<keyword evidence="5" id="KW-0547">Nucleotide-binding</keyword>
<keyword evidence="8" id="KW-0067">ATP-binding</keyword>
<evidence type="ECO:0000256" key="6">
    <source>
        <dbReference type="ARBA" id="ARBA00022801"/>
    </source>
</evidence>